<evidence type="ECO:0000256" key="10">
    <source>
        <dbReference type="ARBA" id="ARBA00030775"/>
    </source>
</evidence>
<keyword evidence="5" id="KW-0997">Cell inner membrane</keyword>
<dbReference type="OrthoDB" id="6315619at2"/>
<comment type="subcellular location">
    <subcellularLocation>
        <location evidence="1">Cell inner membrane</location>
        <topology evidence="1">Single-pass membrane protein</topology>
    </subcellularLocation>
</comment>
<keyword evidence="3" id="KW-1003">Cell membrane</keyword>
<gene>
    <name evidence="14" type="ORF">GAB14E_3008</name>
</gene>
<dbReference type="GO" id="GO:0015627">
    <property type="term" value="C:type II protein secretion system complex"/>
    <property type="evidence" value="ECO:0007669"/>
    <property type="project" value="InterPro"/>
</dbReference>
<evidence type="ECO:0000259" key="13">
    <source>
        <dbReference type="Pfam" id="PF12019"/>
    </source>
</evidence>
<evidence type="ECO:0000256" key="6">
    <source>
        <dbReference type="ARBA" id="ARBA00022692"/>
    </source>
</evidence>
<evidence type="ECO:0000256" key="9">
    <source>
        <dbReference type="ARBA" id="ARBA00025772"/>
    </source>
</evidence>
<accession>A0A099KMZ3</accession>
<dbReference type="RefSeq" id="WP_052093745.1">
    <property type="nucleotide sequence ID" value="NZ_JQEC01000039.1"/>
</dbReference>
<organism evidence="14 15">
    <name type="scientific">Colwellia psychrerythraea</name>
    <name type="common">Vibrio psychroerythus</name>
    <dbReference type="NCBI Taxonomy" id="28229"/>
    <lineage>
        <taxon>Bacteria</taxon>
        <taxon>Pseudomonadati</taxon>
        <taxon>Pseudomonadota</taxon>
        <taxon>Gammaproteobacteria</taxon>
        <taxon>Alteromonadales</taxon>
        <taxon>Colwelliaceae</taxon>
        <taxon>Colwellia</taxon>
    </lineage>
</organism>
<evidence type="ECO:0000256" key="1">
    <source>
        <dbReference type="ARBA" id="ARBA00004377"/>
    </source>
</evidence>
<keyword evidence="8 12" id="KW-0472">Membrane</keyword>
<protein>
    <recommendedName>
        <fullName evidence="2">Type II secretion system protein H</fullName>
    </recommendedName>
    <alternativeName>
        <fullName evidence="10">General secretion pathway protein H</fullName>
    </alternativeName>
</protein>
<comment type="similarity">
    <text evidence="9">Belongs to the GSP H family.</text>
</comment>
<dbReference type="Pfam" id="PF12019">
    <property type="entry name" value="GspH"/>
    <property type="match status" value="1"/>
</dbReference>
<feature type="region of interest" description="Disordered" evidence="11">
    <location>
        <begin position="184"/>
        <end position="204"/>
    </location>
</feature>
<evidence type="ECO:0000256" key="11">
    <source>
        <dbReference type="SAM" id="MobiDB-lite"/>
    </source>
</evidence>
<dbReference type="PATRIC" id="fig|28229.3.peg.2727"/>
<dbReference type="Gene3D" id="3.55.40.10">
    <property type="entry name" value="minor pseudopilin epsh domain"/>
    <property type="match status" value="1"/>
</dbReference>
<evidence type="ECO:0000256" key="2">
    <source>
        <dbReference type="ARBA" id="ARBA00021549"/>
    </source>
</evidence>
<dbReference type="InterPro" id="IPR012902">
    <property type="entry name" value="N_methyl_site"/>
</dbReference>
<feature type="transmembrane region" description="Helical" evidence="12">
    <location>
        <begin position="35"/>
        <end position="57"/>
    </location>
</feature>
<dbReference type="InterPro" id="IPR022346">
    <property type="entry name" value="T2SS_GspH"/>
</dbReference>
<keyword evidence="7 12" id="KW-1133">Transmembrane helix</keyword>
<dbReference type="InterPro" id="IPR045584">
    <property type="entry name" value="Pilin-like"/>
</dbReference>
<dbReference type="SUPFAM" id="SSF54523">
    <property type="entry name" value="Pili subunits"/>
    <property type="match status" value="1"/>
</dbReference>
<dbReference type="Pfam" id="PF07963">
    <property type="entry name" value="N_methyl"/>
    <property type="match status" value="1"/>
</dbReference>
<dbReference type="GO" id="GO:0015628">
    <property type="term" value="P:protein secretion by the type II secretion system"/>
    <property type="evidence" value="ECO:0007669"/>
    <property type="project" value="InterPro"/>
</dbReference>
<reference evidence="14 15" key="1">
    <citation type="submission" date="2014-08" db="EMBL/GenBank/DDBJ databases">
        <title>Genomic and Phenotypic Diversity of Colwellia psychrerythraea strains from Disparate Marine Basins.</title>
        <authorList>
            <person name="Techtmann S.M."/>
            <person name="Stelling S.C."/>
            <person name="Utturkar S.M."/>
            <person name="Alshibli N."/>
            <person name="Harris A."/>
            <person name="Brown S.D."/>
            <person name="Hazen T.C."/>
        </authorList>
    </citation>
    <scope>NUCLEOTIDE SEQUENCE [LARGE SCALE GENOMIC DNA]</scope>
    <source>
        <strain evidence="14 15">GAB14E</strain>
    </source>
</reference>
<evidence type="ECO:0000256" key="5">
    <source>
        <dbReference type="ARBA" id="ARBA00022519"/>
    </source>
</evidence>
<keyword evidence="4" id="KW-0488">Methylation</keyword>
<proteinExistence type="inferred from homology"/>
<evidence type="ECO:0000256" key="8">
    <source>
        <dbReference type="ARBA" id="ARBA00023136"/>
    </source>
</evidence>
<dbReference type="EMBL" id="JQEC01000039">
    <property type="protein sequence ID" value="KGJ91851.1"/>
    <property type="molecule type" value="Genomic_DNA"/>
</dbReference>
<dbReference type="GO" id="GO:0005886">
    <property type="term" value="C:plasma membrane"/>
    <property type="evidence" value="ECO:0007669"/>
    <property type="project" value="UniProtKB-SubCell"/>
</dbReference>
<evidence type="ECO:0000256" key="3">
    <source>
        <dbReference type="ARBA" id="ARBA00022475"/>
    </source>
</evidence>
<evidence type="ECO:0000256" key="7">
    <source>
        <dbReference type="ARBA" id="ARBA00022989"/>
    </source>
</evidence>
<evidence type="ECO:0000313" key="15">
    <source>
        <dbReference type="Proteomes" id="UP000029868"/>
    </source>
</evidence>
<name>A0A099KMZ3_COLPS</name>
<evidence type="ECO:0000313" key="14">
    <source>
        <dbReference type="EMBL" id="KGJ91851.1"/>
    </source>
</evidence>
<comment type="caution">
    <text evidence="14">The sequence shown here is derived from an EMBL/GenBank/DDBJ whole genome shotgun (WGS) entry which is preliminary data.</text>
</comment>
<keyword evidence="6 12" id="KW-0812">Transmembrane</keyword>
<dbReference type="NCBIfam" id="TIGR02532">
    <property type="entry name" value="IV_pilin_GFxxxE"/>
    <property type="match status" value="1"/>
</dbReference>
<evidence type="ECO:0000256" key="4">
    <source>
        <dbReference type="ARBA" id="ARBA00022481"/>
    </source>
</evidence>
<sequence length="204" mass="22361">MRYISLNLNKTEHGCPTIPTVLTYKKHVFSKKRNIGFSLIELMITVAIGAIAVTIAIPSLSSFTAKMRVDNEVSELQRLLLTTRNAAINSGQNASLCSLQANDTCQNINNWAGRVGVVSIDGLIREREAIQAGDRLQFAFNSVTYNPSGQLSNNNIGLFTYCPRGLTDYSRGIDLSLSGRPYLSSDNNGDGKDQDRNNNNIVCN</sequence>
<feature type="domain" description="General secretion pathway GspH" evidence="13">
    <location>
        <begin position="73"/>
        <end position="179"/>
    </location>
</feature>
<evidence type="ECO:0000256" key="12">
    <source>
        <dbReference type="SAM" id="Phobius"/>
    </source>
</evidence>
<dbReference type="Proteomes" id="UP000029868">
    <property type="component" value="Unassembled WGS sequence"/>
</dbReference>
<dbReference type="AlphaFoldDB" id="A0A099KMZ3"/>